<gene>
    <name evidence="2" type="ORF">SADUNF_Sadunf06G0194500</name>
</gene>
<accession>A0A835MXQ6</accession>
<evidence type="ECO:0000313" key="2">
    <source>
        <dbReference type="EMBL" id="KAF9681140.1"/>
    </source>
</evidence>
<sequence>MVLLLSPTTSSLLSSNHCNSISSSTCSRSLSSRRKHKKDDASSSFRNIDDVLASFNQMLHNTEQDNATFNADSSSGDDASFQGGGRVGQLIPSTVIGDHTAIRKGRIVLRDDDFPVECSWYATRSRTILRMYQTRH</sequence>
<evidence type="ECO:0000256" key="1">
    <source>
        <dbReference type="SAM" id="MobiDB-lite"/>
    </source>
</evidence>
<reference evidence="2 3" key="1">
    <citation type="submission" date="2020-10" db="EMBL/GenBank/DDBJ databases">
        <title>Plant Genome Project.</title>
        <authorList>
            <person name="Zhang R.-G."/>
        </authorList>
    </citation>
    <scope>NUCLEOTIDE SEQUENCE [LARGE SCALE GENOMIC DNA]</scope>
    <source>
        <strain evidence="2">FAFU-HL-1</strain>
        <tissue evidence="2">Leaf</tissue>
    </source>
</reference>
<dbReference type="AlphaFoldDB" id="A0A835MXQ6"/>
<protein>
    <submittedName>
        <fullName evidence="2">Uncharacterized protein</fullName>
    </submittedName>
</protein>
<dbReference type="EMBL" id="JADGMS010000006">
    <property type="protein sequence ID" value="KAF9681140.1"/>
    <property type="molecule type" value="Genomic_DNA"/>
</dbReference>
<dbReference type="OrthoDB" id="10561334at2759"/>
<keyword evidence="3" id="KW-1185">Reference proteome</keyword>
<organism evidence="2 3">
    <name type="scientific">Salix dunnii</name>
    <dbReference type="NCBI Taxonomy" id="1413687"/>
    <lineage>
        <taxon>Eukaryota</taxon>
        <taxon>Viridiplantae</taxon>
        <taxon>Streptophyta</taxon>
        <taxon>Embryophyta</taxon>
        <taxon>Tracheophyta</taxon>
        <taxon>Spermatophyta</taxon>
        <taxon>Magnoliopsida</taxon>
        <taxon>eudicotyledons</taxon>
        <taxon>Gunneridae</taxon>
        <taxon>Pentapetalae</taxon>
        <taxon>rosids</taxon>
        <taxon>fabids</taxon>
        <taxon>Malpighiales</taxon>
        <taxon>Salicaceae</taxon>
        <taxon>Saliceae</taxon>
        <taxon>Salix</taxon>
    </lineage>
</organism>
<comment type="caution">
    <text evidence="2">The sequence shown here is derived from an EMBL/GenBank/DDBJ whole genome shotgun (WGS) entry which is preliminary data.</text>
</comment>
<feature type="region of interest" description="Disordered" evidence="1">
    <location>
        <begin position="21"/>
        <end position="43"/>
    </location>
</feature>
<evidence type="ECO:0000313" key="3">
    <source>
        <dbReference type="Proteomes" id="UP000657918"/>
    </source>
</evidence>
<proteinExistence type="predicted"/>
<dbReference type="Proteomes" id="UP000657918">
    <property type="component" value="Unassembled WGS sequence"/>
</dbReference>
<name>A0A835MXQ6_9ROSI</name>
<feature type="compositionally biased region" description="Low complexity" evidence="1">
    <location>
        <begin position="21"/>
        <end position="30"/>
    </location>
</feature>